<dbReference type="GO" id="GO:0030246">
    <property type="term" value="F:carbohydrate binding"/>
    <property type="evidence" value="ECO:0007669"/>
    <property type="project" value="InterPro"/>
</dbReference>
<dbReference type="InterPro" id="IPR005084">
    <property type="entry name" value="CBM6"/>
</dbReference>
<dbReference type="GO" id="GO:0005975">
    <property type="term" value="P:carbohydrate metabolic process"/>
    <property type="evidence" value="ECO:0007669"/>
    <property type="project" value="InterPro"/>
</dbReference>
<evidence type="ECO:0000256" key="3">
    <source>
        <dbReference type="ARBA" id="ARBA00022801"/>
    </source>
</evidence>
<dbReference type="SUPFAM" id="SSF49785">
    <property type="entry name" value="Galactose-binding domain-like"/>
    <property type="match status" value="1"/>
</dbReference>
<evidence type="ECO:0000313" key="7">
    <source>
        <dbReference type="EMBL" id="ANY69352.1"/>
    </source>
</evidence>
<evidence type="ECO:0000256" key="4">
    <source>
        <dbReference type="ARBA" id="ARBA00023295"/>
    </source>
</evidence>
<dbReference type="InterPro" id="IPR006710">
    <property type="entry name" value="Glyco_hydro_43"/>
</dbReference>
<proteinExistence type="inferred from homology"/>
<evidence type="ECO:0000256" key="5">
    <source>
        <dbReference type="SAM" id="SignalP"/>
    </source>
</evidence>
<evidence type="ECO:0000259" key="6">
    <source>
        <dbReference type="PROSITE" id="PS51175"/>
    </source>
</evidence>
<comment type="similarity">
    <text evidence="1">Belongs to the glycosyl hydrolase 43 family.</text>
</comment>
<organism evidence="7">
    <name type="scientific">Paenibacillus sp. BIHB 4019</name>
    <dbReference type="NCBI Taxonomy" id="1870819"/>
    <lineage>
        <taxon>Bacteria</taxon>
        <taxon>Bacillati</taxon>
        <taxon>Bacillota</taxon>
        <taxon>Bacilli</taxon>
        <taxon>Bacillales</taxon>
        <taxon>Paenibacillaceae</taxon>
        <taxon>Paenibacillus</taxon>
    </lineage>
</organism>
<dbReference type="Gene3D" id="2.60.120.260">
    <property type="entry name" value="Galactose-binding domain-like"/>
    <property type="match status" value="1"/>
</dbReference>
<evidence type="ECO:0000256" key="1">
    <source>
        <dbReference type="ARBA" id="ARBA00009865"/>
    </source>
</evidence>
<dbReference type="InterPro" id="IPR008979">
    <property type="entry name" value="Galactose-bd-like_sf"/>
</dbReference>
<dbReference type="InterPro" id="IPR010496">
    <property type="entry name" value="AL/BT2_dom"/>
</dbReference>
<dbReference type="CDD" id="cd18820">
    <property type="entry name" value="GH43_LbAraf43-like"/>
    <property type="match status" value="1"/>
</dbReference>
<reference evidence="7" key="1">
    <citation type="submission" date="2016-08" db="EMBL/GenBank/DDBJ databases">
        <title>Complete Genome Seqeunce of Paenibacillus sp. BIHB 4019 from tea rhizoplane.</title>
        <authorList>
            <person name="Thakur R."/>
            <person name="Swarnkar M.K."/>
            <person name="Gulati A."/>
        </authorList>
    </citation>
    <scope>NUCLEOTIDE SEQUENCE [LARGE SCALE GENOMIC DNA]</scope>
    <source>
        <strain evidence="7">BIHB4019</strain>
    </source>
</reference>
<keyword evidence="2 5" id="KW-0732">Signal</keyword>
<dbReference type="AlphaFoldDB" id="A0A1B2DNS9"/>
<dbReference type="SUPFAM" id="SSF75005">
    <property type="entry name" value="Arabinanase/levansucrase/invertase"/>
    <property type="match status" value="1"/>
</dbReference>
<dbReference type="PANTHER" id="PTHR43817">
    <property type="entry name" value="GLYCOSYL HYDROLASE"/>
    <property type="match status" value="1"/>
</dbReference>
<dbReference type="EMBL" id="CP016808">
    <property type="protein sequence ID" value="ANY69352.1"/>
    <property type="molecule type" value="Genomic_DNA"/>
</dbReference>
<sequence>MKKSIALLFAVWMALSLAVGSVAATPTTEFQNPVNSAGADPWVYYNDNDGYYYYTRTTGDVTLWRSRTLTGIDSSEKKVVWTPPSGMSDIWAPEIHSIGGKWYIYYTANSGCGDSCRGVYILENASADPFAGSWTSKGKVVGTGAGLDGTVFENGGTLYFLYGGYDSNWSSIYIAAMSNPWTLSTPLTKIATRDQSWESDLVEGPEVLKRNGKIFIGYSTFPCWSDNYRLGLLTASDTANLLSAASWTKSSGSVFQSSPSNNVYATGHNSFAKSKDGTEDWIVYHANNETGQGCGPRPTRMQKFTWNGDGTPNFGVPVSPAARTQVPSGEFRIEGEHATLHNALVHTKAGASHGAVAGYIDYSDSYALFEGINAPASGHYKVHVRYANGSGATATHNVSVNGSTPFPLSYNNIGWDTYDVSVFETQMKKGYQNTIKFAKGVNYAEIDSIELEWIGPSFGDDFSDGSDNGWTTYGGSWSVSGGAYGVNAGAGFKSIANGINLSDFVYEGELKMASGGDAGLLFRVSDPAIGSDALKGYYAALNTNNTVVLGKFNSNWTYLTGASFTVTPGTTYRMKVVANGATIKVYVNDMDTPVVTHSDSSYTSGGIGVRTYNSAVTFDNLTATPVFADGFSDGNPDGWAAYGGTWGIGSGAYTVSAGSGHKSVFSTSSFGNVVYEGDVRMTTGSGDAGLLFRVSDPGFGANSLKGYYAAINTNGSVVLGKFDNNWTYITGASMTVNTGTTYRLKVIADGARIRVYVDDMAAAKIDVTDSSFASGSLGLRVHGPAAAFDQLYAESRG</sequence>
<keyword evidence="4" id="KW-0326">Glycosidase</keyword>
<dbReference type="InterPro" id="IPR023296">
    <property type="entry name" value="Glyco_hydro_beta-prop_sf"/>
</dbReference>
<dbReference type="GO" id="GO:0004553">
    <property type="term" value="F:hydrolase activity, hydrolyzing O-glycosyl compounds"/>
    <property type="evidence" value="ECO:0007669"/>
    <property type="project" value="InterPro"/>
</dbReference>
<dbReference type="Pfam" id="PF06439">
    <property type="entry name" value="3keto-disac_hyd"/>
    <property type="match status" value="2"/>
</dbReference>
<protein>
    <recommendedName>
        <fullName evidence="6">CBM6 domain-containing protein</fullName>
    </recommendedName>
</protein>
<dbReference type="PROSITE" id="PS51175">
    <property type="entry name" value="CBM6"/>
    <property type="match status" value="1"/>
</dbReference>
<dbReference type="PANTHER" id="PTHR43817:SF1">
    <property type="entry name" value="HYDROLASE, FAMILY 43, PUTATIVE (AFU_ORTHOLOGUE AFUA_3G01660)-RELATED"/>
    <property type="match status" value="1"/>
</dbReference>
<feature type="domain" description="CBM6" evidence="6">
    <location>
        <begin position="331"/>
        <end position="452"/>
    </location>
</feature>
<evidence type="ECO:0000256" key="2">
    <source>
        <dbReference type="ARBA" id="ARBA00022729"/>
    </source>
</evidence>
<keyword evidence="3" id="KW-0378">Hydrolase</keyword>
<dbReference type="Gene3D" id="2.115.10.20">
    <property type="entry name" value="Glycosyl hydrolase domain, family 43"/>
    <property type="match status" value="1"/>
</dbReference>
<dbReference type="Pfam" id="PF04616">
    <property type="entry name" value="Glyco_hydro_43"/>
    <property type="match status" value="1"/>
</dbReference>
<feature type="chain" id="PRO_5008535280" description="CBM6 domain-containing protein" evidence="5">
    <location>
        <begin position="24"/>
        <end position="797"/>
    </location>
</feature>
<gene>
    <name evidence="7" type="ORF">BBD42_24865</name>
</gene>
<dbReference type="RefSeq" id="WP_099520386.1">
    <property type="nucleotide sequence ID" value="NZ_CP016808.1"/>
</dbReference>
<accession>A0A1B2DNS9</accession>
<name>A0A1B2DNS9_9BACL</name>
<dbReference type="Gene3D" id="2.60.120.560">
    <property type="entry name" value="Exo-inulinase, domain 1"/>
    <property type="match status" value="2"/>
</dbReference>
<feature type="signal peptide" evidence="5">
    <location>
        <begin position="1"/>
        <end position="23"/>
    </location>
</feature>